<gene>
    <name evidence="4" type="primary">ysnE</name>
    <name evidence="4" type="ORF">SHM7688_03398</name>
</gene>
<dbReference type="CDD" id="cd04301">
    <property type="entry name" value="NAT_SF"/>
    <property type="match status" value="1"/>
</dbReference>
<dbReference type="RefSeq" id="WP_058241093.1">
    <property type="nucleotide sequence ID" value="NZ_CYPW01000032.1"/>
</dbReference>
<accession>A0A0P1ETM0</accession>
<sequence>MSDQTTAIEVVAGDPRDPQATALLQASHALMQELFDPEDNHYLSIDDLCIPSIQFFVAREGAQTLGCVALANKGSYGEIKSMFVDPSARGKGIAHRLMSQLDAAARAAQLTAIKLETGDKLKEAHGLYYAHGFEDCGPFGDYEANSSSIFMTKSLT</sequence>
<protein>
    <submittedName>
        <fullName evidence="4">Putative N-acetyltransferase YsnE</fullName>
        <ecNumber evidence="4">2.3.1.-</ecNumber>
    </submittedName>
</protein>
<organism evidence="4 5">
    <name type="scientific">Shimia marina</name>
    <dbReference type="NCBI Taxonomy" id="321267"/>
    <lineage>
        <taxon>Bacteria</taxon>
        <taxon>Pseudomonadati</taxon>
        <taxon>Pseudomonadota</taxon>
        <taxon>Alphaproteobacteria</taxon>
        <taxon>Rhodobacterales</taxon>
        <taxon>Roseobacteraceae</taxon>
    </lineage>
</organism>
<feature type="domain" description="N-acetyltransferase" evidence="3">
    <location>
        <begin position="8"/>
        <end position="156"/>
    </location>
</feature>
<dbReference type="InterPro" id="IPR000182">
    <property type="entry name" value="GNAT_dom"/>
</dbReference>
<dbReference type="Pfam" id="PF13508">
    <property type="entry name" value="Acetyltransf_7"/>
    <property type="match status" value="1"/>
</dbReference>
<keyword evidence="1 4" id="KW-0808">Transferase</keyword>
<dbReference type="PANTHER" id="PTHR43877">
    <property type="entry name" value="AMINOALKYLPHOSPHONATE N-ACETYLTRANSFERASE-RELATED-RELATED"/>
    <property type="match status" value="1"/>
</dbReference>
<evidence type="ECO:0000256" key="2">
    <source>
        <dbReference type="ARBA" id="ARBA00023315"/>
    </source>
</evidence>
<dbReference type="PANTHER" id="PTHR43877:SF5">
    <property type="entry name" value="BLL8307 PROTEIN"/>
    <property type="match status" value="1"/>
</dbReference>
<dbReference type="AlphaFoldDB" id="A0A0P1ETM0"/>
<evidence type="ECO:0000256" key="1">
    <source>
        <dbReference type="ARBA" id="ARBA00022679"/>
    </source>
</evidence>
<evidence type="ECO:0000259" key="3">
    <source>
        <dbReference type="PROSITE" id="PS51186"/>
    </source>
</evidence>
<keyword evidence="2 4" id="KW-0012">Acyltransferase</keyword>
<evidence type="ECO:0000313" key="4">
    <source>
        <dbReference type="EMBL" id="CUH53929.1"/>
    </source>
</evidence>
<dbReference type="InterPro" id="IPR050832">
    <property type="entry name" value="Bact_Acetyltransf"/>
</dbReference>
<dbReference type="GO" id="GO:0016747">
    <property type="term" value="F:acyltransferase activity, transferring groups other than amino-acyl groups"/>
    <property type="evidence" value="ECO:0007669"/>
    <property type="project" value="InterPro"/>
</dbReference>
<dbReference type="Gene3D" id="3.40.630.30">
    <property type="match status" value="1"/>
</dbReference>
<dbReference type="STRING" id="321267.SHM7688_03398"/>
<dbReference type="EC" id="2.3.1.-" evidence="4"/>
<name>A0A0P1ETM0_9RHOB</name>
<dbReference type="Proteomes" id="UP000054823">
    <property type="component" value="Unassembled WGS sequence"/>
</dbReference>
<proteinExistence type="predicted"/>
<dbReference type="EMBL" id="CYPW01000032">
    <property type="protein sequence ID" value="CUH53929.1"/>
    <property type="molecule type" value="Genomic_DNA"/>
</dbReference>
<evidence type="ECO:0000313" key="5">
    <source>
        <dbReference type="Proteomes" id="UP000054823"/>
    </source>
</evidence>
<dbReference type="PROSITE" id="PS51186">
    <property type="entry name" value="GNAT"/>
    <property type="match status" value="1"/>
</dbReference>
<reference evidence="4 5" key="1">
    <citation type="submission" date="2015-09" db="EMBL/GenBank/DDBJ databases">
        <authorList>
            <consortium name="Swine Surveillance"/>
        </authorList>
    </citation>
    <scope>NUCLEOTIDE SEQUENCE [LARGE SCALE GENOMIC DNA]</scope>
    <source>
        <strain evidence="4 5">CECT 7688</strain>
    </source>
</reference>
<dbReference type="SUPFAM" id="SSF55729">
    <property type="entry name" value="Acyl-CoA N-acyltransferases (Nat)"/>
    <property type="match status" value="1"/>
</dbReference>
<keyword evidence="5" id="KW-1185">Reference proteome</keyword>
<dbReference type="InterPro" id="IPR016181">
    <property type="entry name" value="Acyl_CoA_acyltransferase"/>
</dbReference>
<dbReference type="OrthoDB" id="9803233at2"/>